<feature type="compositionally biased region" description="Polar residues" evidence="2">
    <location>
        <begin position="52"/>
        <end position="64"/>
    </location>
</feature>
<feature type="repeat" description="TPR" evidence="1">
    <location>
        <begin position="63"/>
        <end position="96"/>
    </location>
</feature>
<dbReference type="InterPro" id="IPR044650">
    <property type="entry name" value="SRFR1-like"/>
</dbReference>
<dbReference type="Pfam" id="PF13181">
    <property type="entry name" value="TPR_8"/>
    <property type="match status" value="2"/>
</dbReference>
<name>A0ABR8GPC8_9CYAN</name>
<evidence type="ECO:0000256" key="2">
    <source>
        <dbReference type="SAM" id="MobiDB-lite"/>
    </source>
</evidence>
<dbReference type="SUPFAM" id="SSF48452">
    <property type="entry name" value="TPR-like"/>
    <property type="match status" value="1"/>
</dbReference>
<evidence type="ECO:0000256" key="3">
    <source>
        <dbReference type="SAM" id="SignalP"/>
    </source>
</evidence>
<feature type="region of interest" description="Disordered" evidence="2">
    <location>
        <begin position="37"/>
        <end position="64"/>
    </location>
</feature>
<dbReference type="Gene3D" id="1.25.40.10">
    <property type="entry name" value="Tetratricopeptide repeat domain"/>
    <property type="match status" value="1"/>
</dbReference>
<proteinExistence type="predicted"/>
<dbReference type="PROSITE" id="PS50005">
    <property type="entry name" value="TPR"/>
    <property type="match status" value="2"/>
</dbReference>
<dbReference type="RefSeq" id="WP_038295751.1">
    <property type="nucleotide sequence ID" value="NZ_JACJTA010000015.1"/>
</dbReference>
<keyword evidence="5" id="KW-1185">Reference proteome</keyword>
<dbReference type="PANTHER" id="PTHR44749">
    <property type="entry name" value="SUPPRESSOR OF RPS4-RLD 1"/>
    <property type="match status" value="1"/>
</dbReference>
<comment type="caution">
    <text evidence="4">The sequence shown here is derived from an EMBL/GenBank/DDBJ whole genome shotgun (WGS) entry which is preliminary data.</text>
</comment>
<dbReference type="InterPro" id="IPR019734">
    <property type="entry name" value="TPR_rpt"/>
</dbReference>
<gene>
    <name evidence="4" type="ORF">H6G81_09780</name>
</gene>
<reference evidence="4 5" key="1">
    <citation type="journal article" date="2020" name="ISME J.">
        <title>Comparative genomics reveals insights into cyanobacterial evolution and habitat adaptation.</title>
        <authorList>
            <person name="Chen M.Y."/>
            <person name="Teng W.K."/>
            <person name="Zhao L."/>
            <person name="Hu C.X."/>
            <person name="Zhou Y.K."/>
            <person name="Han B.P."/>
            <person name="Song L.R."/>
            <person name="Shu W.S."/>
        </authorList>
    </citation>
    <scope>NUCLEOTIDE SEQUENCE [LARGE SCALE GENOMIC DNA]</scope>
    <source>
        <strain evidence="4 5">FACHB-248</strain>
    </source>
</reference>
<organism evidence="4 5">
    <name type="scientific">Scytonema hofmannii FACHB-248</name>
    <dbReference type="NCBI Taxonomy" id="1842502"/>
    <lineage>
        <taxon>Bacteria</taxon>
        <taxon>Bacillati</taxon>
        <taxon>Cyanobacteriota</taxon>
        <taxon>Cyanophyceae</taxon>
        <taxon>Nostocales</taxon>
        <taxon>Scytonemataceae</taxon>
        <taxon>Scytonema</taxon>
    </lineage>
</organism>
<dbReference type="SMART" id="SM00028">
    <property type="entry name" value="TPR"/>
    <property type="match status" value="3"/>
</dbReference>
<accession>A0ABR8GPC8</accession>
<dbReference type="InterPro" id="IPR011990">
    <property type="entry name" value="TPR-like_helical_dom_sf"/>
</dbReference>
<keyword evidence="1" id="KW-0802">TPR repeat</keyword>
<dbReference type="EMBL" id="JACJTA010000015">
    <property type="protein sequence ID" value="MBD2604806.1"/>
    <property type="molecule type" value="Genomic_DNA"/>
</dbReference>
<feature type="chain" id="PRO_5046108287" evidence="3">
    <location>
        <begin position="25"/>
        <end position="186"/>
    </location>
</feature>
<evidence type="ECO:0000313" key="5">
    <source>
        <dbReference type="Proteomes" id="UP000660380"/>
    </source>
</evidence>
<evidence type="ECO:0000313" key="4">
    <source>
        <dbReference type="EMBL" id="MBD2604806.1"/>
    </source>
</evidence>
<dbReference type="PANTHER" id="PTHR44749:SF1">
    <property type="entry name" value="TETRATRICOPEPTIDE-LIKE HELICAL DOMAIN-CONTAINING PROTEIN"/>
    <property type="match status" value="1"/>
</dbReference>
<protein>
    <submittedName>
        <fullName evidence="4">Tetratricopeptide repeat protein</fullName>
    </submittedName>
</protein>
<evidence type="ECO:0000256" key="1">
    <source>
        <dbReference type="PROSITE-ProRule" id="PRU00339"/>
    </source>
</evidence>
<keyword evidence="3" id="KW-0732">Signal</keyword>
<dbReference type="Proteomes" id="UP000660380">
    <property type="component" value="Unassembled WGS sequence"/>
</dbReference>
<sequence>MKGLKLAVTLVVLGASFYSAKADAQNFQNPNQLAAQVSPLQEKPQIRDSQLKPANTSGNSSSVETQLSQGYDLLNKNDYKGAIEAFNKVLQTERNNESATYAYFGRGIAYLSTDKYEAAKSDFDQVIALDAKFAHAYFFRAASRYQLRDKEAAILDLNQAISLFKAQGKPELAKKAQDMIEKIQTS</sequence>
<feature type="signal peptide" evidence="3">
    <location>
        <begin position="1"/>
        <end position="24"/>
    </location>
</feature>
<feature type="repeat" description="TPR" evidence="1">
    <location>
        <begin position="100"/>
        <end position="133"/>
    </location>
</feature>